<dbReference type="Pfam" id="PF01535">
    <property type="entry name" value="PPR"/>
    <property type="match status" value="3"/>
</dbReference>
<gene>
    <name evidence="5" type="primary">LOC104763003</name>
</gene>
<dbReference type="Pfam" id="PF12854">
    <property type="entry name" value="PPR_1"/>
    <property type="match status" value="1"/>
</dbReference>
<feature type="repeat" description="PPR" evidence="2">
    <location>
        <begin position="120"/>
        <end position="154"/>
    </location>
</feature>
<feature type="repeat" description="PPR" evidence="2">
    <location>
        <begin position="191"/>
        <end position="225"/>
    </location>
</feature>
<feature type="repeat" description="PPR" evidence="2">
    <location>
        <begin position="385"/>
        <end position="419"/>
    </location>
</feature>
<accession>A0ABM0XEI2</accession>
<dbReference type="NCBIfam" id="TIGR00756">
    <property type="entry name" value="PPR"/>
    <property type="match status" value="5"/>
</dbReference>
<reference evidence="4" key="1">
    <citation type="journal article" date="2014" name="Nat. Commun.">
        <title>The emerging biofuel crop Camelina sativa retains a highly undifferentiated hexaploid genome structure.</title>
        <authorList>
            <person name="Kagale S."/>
            <person name="Koh C."/>
            <person name="Nixon J."/>
            <person name="Bollina V."/>
            <person name="Clarke W.E."/>
            <person name="Tuteja R."/>
            <person name="Spillane C."/>
            <person name="Robinson S.J."/>
            <person name="Links M.G."/>
            <person name="Clarke C."/>
            <person name="Higgins E.E."/>
            <person name="Huebert T."/>
            <person name="Sharpe A.G."/>
            <person name="Parkin I.A."/>
        </authorList>
    </citation>
    <scope>NUCLEOTIDE SEQUENCE [LARGE SCALE GENOMIC DNA]</scope>
    <source>
        <strain evidence="4">cv. DH55</strain>
    </source>
</reference>
<dbReference type="GeneID" id="104763003"/>
<dbReference type="InterPro" id="IPR011990">
    <property type="entry name" value="TPR-like_helical_dom_sf"/>
</dbReference>
<dbReference type="PROSITE" id="PS51375">
    <property type="entry name" value="PPR"/>
    <property type="match status" value="5"/>
</dbReference>
<keyword evidence="4" id="KW-1185">Reference proteome</keyword>
<proteinExistence type="predicted"/>
<organism evidence="4 5">
    <name type="scientific">Camelina sativa</name>
    <name type="common">False flax</name>
    <name type="synonym">Myagrum sativum</name>
    <dbReference type="NCBI Taxonomy" id="90675"/>
    <lineage>
        <taxon>Eukaryota</taxon>
        <taxon>Viridiplantae</taxon>
        <taxon>Streptophyta</taxon>
        <taxon>Embryophyta</taxon>
        <taxon>Tracheophyta</taxon>
        <taxon>Spermatophyta</taxon>
        <taxon>Magnoliopsida</taxon>
        <taxon>eudicotyledons</taxon>
        <taxon>Gunneridae</taxon>
        <taxon>Pentapetalae</taxon>
        <taxon>rosids</taxon>
        <taxon>malvids</taxon>
        <taxon>Brassicales</taxon>
        <taxon>Brassicaceae</taxon>
        <taxon>Camelineae</taxon>
        <taxon>Camelina</taxon>
    </lineage>
</organism>
<feature type="repeat" description="PPR" evidence="2">
    <location>
        <begin position="284"/>
        <end position="318"/>
    </location>
</feature>
<dbReference type="InterPro" id="IPR046960">
    <property type="entry name" value="PPR_At4g14850-like_plant"/>
</dbReference>
<evidence type="ECO:0000256" key="3">
    <source>
        <dbReference type="SAM" id="MobiDB-lite"/>
    </source>
</evidence>
<dbReference type="Gene3D" id="1.25.40.10">
    <property type="entry name" value="Tetratricopeptide repeat domain"/>
    <property type="match status" value="5"/>
</dbReference>
<protein>
    <submittedName>
        <fullName evidence="5">Pentatricopeptide repeat-containing protein At5g47460</fullName>
    </submittedName>
</protein>
<evidence type="ECO:0000313" key="4">
    <source>
        <dbReference type="Proteomes" id="UP000694864"/>
    </source>
</evidence>
<dbReference type="Proteomes" id="UP000694864">
    <property type="component" value="Chromosome 18"/>
</dbReference>
<name>A0ABM0XEI2_CAMSA</name>
<sequence>MLRSVSNKLTTRSHVGSTASSNSWTTILPALARFGSIGVLRSAVELINDGDKPDASPLVHLLRVSGDYGYVSLCQQLHGYVTKHGFVSDTRLSNSLMRFYKTSDSLEDAHKMFDEMPDPDVISWNSLVSGYVQSGRFQEGLSLFLELHRSDVFPNEFSFTAALAACSRLRLLLLGACIHSKTVKLGVEKGNVVVGNCLIDMYGKCGSMDDAVLVFQQMEEKDTVSWNAIVASCSRNCKVELGLWFFHQMPNPDTVTYNELIDAFVKSGDFSNAFQVLSDMPNPNSSSWNTILTGYVNSDQSGEATEFFKKMHSLGVRLDEYSLSIFLAAIATLAVVPWGSLIHSCALKLGLDSRVVVASALIDMYSKCGMLKQAELIFWKMPRKNLTAWNAMISGYARNGDSSEAIKLFNQLKQERFMKPDRFTFLNLLAVCSHCEVPMEVTVGFFEMMVNEYGIKPSIEHCCSLIRAMGQTGEVWQAKKVIQDFGFGYDSVAWRALLGSCSARKDLKPAQTVAAKMIELGEAGEDEYVYIVMSNLYAYHERWREVSQIRKIMREKGVKKEVGSSWIQEQNVALQI</sequence>
<reference evidence="5" key="2">
    <citation type="submission" date="2025-08" db="UniProtKB">
        <authorList>
            <consortium name="RefSeq"/>
        </authorList>
    </citation>
    <scope>IDENTIFICATION</scope>
    <source>
        <tissue evidence="5">Leaf</tissue>
    </source>
</reference>
<dbReference type="Pfam" id="PF13041">
    <property type="entry name" value="PPR_2"/>
    <property type="match status" value="3"/>
</dbReference>
<dbReference type="Pfam" id="PF20431">
    <property type="entry name" value="E_motif"/>
    <property type="match status" value="1"/>
</dbReference>
<dbReference type="PANTHER" id="PTHR47926">
    <property type="entry name" value="PENTATRICOPEPTIDE REPEAT-CONTAINING PROTEIN"/>
    <property type="match status" value="1"/>
</dbReference>
<feature type="repeat" description="PPR" evidence="2">
    <location>
        <begin position="253"/>
        <end position="283"/>
    </location>
</feature>
<dbReference type="InterPro" id="IPR046848">
    <property type="entry name" value="E_motif"/>
</dbReference>
<evidence type="ECO:0000256" key="1">
    <source>
        <dbReference type="ARBA" id="ARBA00022737"/>
    </source>
</evidence>
<keyword evidence="1" id="KW-0677">Repeat</keyword>
<dbReference type="RefSeq" id="XP_010484730.1">
    <property type="nucleotide sequence ID" value="XM_010486428.2"/>
</dbReference>
<feature type="region of interest" description="Disordered" evidence="3">
    <location>
        <begin position="1"/>
        <end position="21"/>
    </location>
</feature>
<dbReference type="InterPro" id="IPR002885">
    <property type="entry name" value="PPR_rpt"/>
</dbReference>
<evidence type="ECO:0000256" key="2">
    <source>
        <dbReference type="PROSITE-ProRule" id="PRU00708"/>
    </source>
</evidence>
<evidence type="ECO:0000313" key="5">
    <source>
        <dbReference type="RefSeq" id="XP_010484730.1"/>
    </source>
</evidence>